<accession>A0A318TK19</accession>
<comment type="caution">
    <text evidence="2">The sequence shown here is derived from an EMBL/GenBank/DDBJ whole genome shotgun (WGS) entry which is preliminary data.</text>
</comment>
<gene>
    <name evidence="2" type="ORF">BJ122_104140</name>
</gene>
<name>A0A318TK19_9BRAD</name>
<dbReference type="AlphaFoldDB" id="A0A318TK19"/>
<dbReference type="NCBIfam" id="TIGR02605">
    <property type="entry name" value="CxxC_CxxC_SSSS"/>
    <property type="match status" value="1"/>
</dbReference>
<protein>
    <submittedName>
        <fullName evidence="2">Putative FmdB family regulatory protein</fullName>
    </submittedName>
</protein>
<reference evidence="2 3" key="1">
    <citation type="submission" date="2018-06" db="EMBL/GenBank/DDBJ databases">
        <title>Genomic Encyclopedia of Archaeal and Bacterial Type Strains, Phase II (KMG-II): from individual species to whole genera.</title>
        <authorList>
            <person name="Goeker M."/>
        </authorList>
    </citation>
    <scope>NUCLEOTIDE SEQUENCE [LARGE SCALE GENOMIC DNA]</scope>
    <source>
        <strain evidence="2 3">JCM 11668</strain>
    </source>
</reference>
<organism evidence="2 3">
    <name type="scientific">Rhodopseudomonas faecalis</name>
    <dbReference type="NCBI Taxonomy" id="99655"/>
    <lineage>
        <taxon>Bacteria</taxon>
        <taxon>Pseudomonadati</taxon>
        <taxon>Pseudomonadota</taxon>
        <taxon>Alphaproteobacteria</taxon>
        <taxon>Hyphomicrobiales</taxon>
        <taxon>Nitrobacteraceae</taxon>
        <taxon>Rhodopseudomonas</taxon>
    </lineage>
</organism>
<dbReference type="Proteomes" id="UP000248148">
    <property type="component" value="Unassembled WGS sequence"/>
</dbReference>
<evidence type="ECO:0000313" key="3">
    <source>
        <dbReference type="Proteomes" id="UP000248148"/>
    </source>
</evidence>
<feature type="domain" description="Putative regulatory protein FmdB zinc ribbon" evidence="1">
    <location>
        <begin position="1"/>
        <end position="40"/>
    </location>
</feature>
<proteinExistence type="predicted"/>
<evidence type="ECO:0000313" key="2">
    <source>
        <dbReference type="EMBL" id="PYF04160.1"/>
    </source>
</evidence>
<evidence type="ECO:0000259" key="1">
    <source>
        <dbReference type="SMART" id="SM00834"/>
    </source>
</evidence>
<dbReference type="OrthoDB" id="9813321at2"/>
<dbReference type="EMBL" id="QJTI01000004">
    <property type="protein sequence ID" value="PYF04160.1"/>
    <property type="molecule type" value="Genomic_DNA"/>
</dbReference>
<dbReference type="InterPro" id="IPR013429">
    <property type="entry name" value="Regulatory_FmdB_Zinc_ribbon"/>
</dbReference>
<sequence length="71" mass="7267">MPIYGYTCNSCGHEFQTLVQTGETAECPLCATTDLTQQLSLIAKPAKGGGPDLAPCGNPAGCCNNCPAGFD</sequence>
<dbReference type="Pfam" id="PF09723">
    <property type="entry name" value="Zn_ribbon_8"/>
    <property type="match status" value="1"/>
</dbReference>
<dbReference type="RefSeq" id="WP_027278273.1">
    <property type="nucleotide sequence ID" value="NZ_QJTI01000004.1"/>
</dbReference>
<keyword evidence="3" id="KW-1185">Reference proteome</keyword>
<dbReference type="SMART" id="SM00834">
    <property type="entry name" value="CxxC_CXXC_SSSS"/>
    <property type="match status" value="1"/>
</dbReference>